<evidence type="ECO:0000256" key="1">
    <source>
        <dbReference type="ARBA" id="ARBA00001913"/>
    </source>
</evidence>
<dbReference type="PANTHER" id="PTHR45953:SF1">
    <property type="entry name" value="IDURONATE 2-SULFATASE"/>
    <property type="match status" value="1"/>
</dbReference>
<dbReference type="PANTHER" id="PTHR45953">
    <property type="entry name" value="IDURONATE 2-SULFATASE"/>
    <property type="match status" value="1"/>
</dbReference>
<keyword evidence="3" id="KW-0479">Metal-binding</keyword>
<evidence type="ECO:0000259" key="7">
    <source>
        <dbReference type="Pfam" id="PF00884"/>
    </source>
</evidence>
<organism evidence="8 9">
    <name type="scientific">Novipirellula artificiosorum</name>
    <dbReference type="NCBI Taxonomy" id="2528016"/>
    <lineage>
        <taxon>Bacteria</taxon>
        <taxon>Pseudomonadati</taxon>
        <taxon>Planctomycetota</taxon>
        <taxon>Planctomycetia</taxon>
        <taxon>Pirellulales</taxon>
        <taxon>Pirellulaceae</taxon>
        <taxon>Novipirellula</taxon>
    </lineage>
</organism>
<comment type="caution">
    <text evidence="8">The sequence shown here is derived from an EMBL/GenBank/DDBJ whole genome shotgun (WGS) entry which is preliminary data.</text>
</comment>
<dbReference type="Pfam" id="PF00884">
    <property type="entry name" value="Sulfatase"/>
    <property type="match status" value="1"/>
</dbReference>
<keyword evidence="4" id="KW-0732">Signal</keyword>
<reference evidence="8 9" key="1">
    <citation type="submission" date="2019-02" db="EMBL/GenBank/DDBJ databases">
        <title>Deep-cultivation of Planctomycetes and their phenomic and genomic characterization uncovers novel biology.</title>
        <authorList>
            <person name="Wiegand S."/>
            <person name="Jogler M."/>
            <person name="Boedeker C."/>
            <person name="Pinto D."/>
            <person name="Vollmers J."/>
            <person name="Rivas-Marin E."/>
            <person name="Kohn T."/>
            <person name="Peeters S.H."/>
            <person name="Heuer A."/>
            <person name="Rast P."/>
            <person name="Oberbeckmann S."/>
            <person name="Bunk B."/>
            <person name="Jeske O."/>
            <person name="Meyerdierks A."/>
            <person name="Storesund J.E."/>
            <person name="Kallscheuer N."/>
            <person name="Luecker S."/>
            <person name="Lage O.M."/>
            <person name="Pohl T."/>
            <person name="Merkel B.J."/>
            <person name="Hornburger P."/>
            <person name="Mueller R.-W."/>
            <person name="Bruemmer F."/>
            <person name="Labrenz M."/>
            <person name="Spormann A.M."/>
            <person name="Op Den Camp H."/>
            <person name="Overmann J."/>
            <person name="Amann R."/>
            <person name="Jetten M.S.M."/>
            <person name="Mascher T."/>
            <person name="Medema M.H."/>
            <person name="Devos D.P."/>
            <person name="Kaster A.-K."/>
            <person name="Ovreas L."/>
            <person name="Rohde M."/>
            <person name="Galperin M.Y."/>
            <person name="Jogler C."/>
        </authorList>
    </citation>
    <scope>NUCLEOTIDE SEQUENCE [LARGE SCALE GENOMIC DNA]</scope>
    <source>
        <strain evidence="8 9">Poly41</strain>
    </source>
</reference>
<evidence type="ECO:0000313" key="9">
    <source>
        <dbReference type="Proteomes" id="UP000319143"/>
    </source>
</evidence>
<dbReference type="CDD" id="cd16030">
    <property type="entry name" value="iduronate-2-sulfatase"/>
    <property type="match status" value="1"/>
</dbReference>
<keyword evidence="5 8" id="KW-0378">Hydrolase</keyword>
<dbReference type="InterPro" id="IPR000917">
    <property type="entry name" value="Sulfatase_N"/>
</dbReference>
<dbReference type="GO" id="GO:0005737">
    <property type="term" value="C:cytoplasm"/>
    <property type="evidence" value="ECO:0007669"/>
    <property type="project" value="TreeGrafter"/>
</dbReference>
<keyword evidence="9" id="KW-1185">Reference proteome</keyword>
<evidence type="ECO:0000256" key="5">
    <source>
        <dbReference type="ARBA" id="ARBA00022801"/>
    </source>
</evidence>
<evidence type="ECO:0000313" key="8">
    <source>
        <dbReference type="EMBL" id="TWU38197.1"/>
    </source>
</evidence>
<dbReference type="InterPro" id="IPR035874">
    <property type="entry name" value="IDS"/>
</dbReference>
<proteinExistence type="inferred from homology"/>
<comment type="similarity">
    <text evidence="2">Belongs to the sulfatase family.</text>
</comment>
<evidence type="ECO:0000256" key="2">
    <source>
        <dbReference type="ARBA" id="ARBA00008779"/>
    </source>
</evidence>
<sequence>MKIGKEMKFRASRCRLSWWRHNKTSHRRLGKRKHEITFSPHPLTRENRQRVRGDKKMYRAVLASIILMWTIPVSDATEGPSSHSTSKRYNVLFVAIDDLNDWVGCFGGNTQVKTPNLDKLASEGGMVMTNAYAPATVCCPSRSALLTGVHAHRTGVYGNKNNLKNAPKARDLVTLPEYFSQHGYHTLSMGKIFHRHPLPGENGSHKSDAGQWAFDEYHNTLGGIGPASKERPVNGLPNLPSEKPSYHYHAFDWGPTALNDAAEMLDYKTASWAAEQLQTRDFDGKPFFMAIGISKPHLTWYVPQKYFDMYPLDKIVLPKTLATDLDDILDHNGKRVYEPSTAWLRAEKNGRHKEAVQAYLATITFVDDCIGVLLRGLAQSRYADNTIVMLWGDHGWFLGEKLRYGKTQLWQESCRVPLMVKVPGVTPKDKQCTGVVNLIDLYPTLIELCDLPENPVIDGRSFAPLLQNPDMEWNHPSLTNGCSPGFYRVYDGRYSYISNRQRGAEELYDHERDPMEWTNLASNSEFAGIKSRMKALMPKTDEPKSPENPDG</sequence>
<evidence type="ECO:0000256" key="6">
    <source>
        <dbReference type="ARBA" id="ARBA00022837"/>
    </source>
</evidence>
<protein>
    <submittedName>
        <fullName evidence="8">Choline-sulfatase</fullName>
        <ecNumber evidence="8">3.1.6.6</ecNumber>
    </submittedName>
</protein>
<dbReference type="Proteomes" id="UP000319143">
    <property type="component" value="Unassembled WGS sequence"/>
</dbReference>
<comment type="cofactor">
    <cofactor evidence="1">
        <name>Ca(2+)</name>
        <dbReference type="ChEBI" id="CHEBI:29108"/>
    </cofactor>
</comment>
<feature type="domain" description="Sulfatase N-terminal" evidence="7">
    <location>
        <begin position="90"/>
        <end position="449"/>
    </location>
</feature>
<dbReference type="AlphaFoldDB" id="A0A5C6DQR5"/>
<dbReference type="Gene3D" id="3.40.720.10">
    <property type="entry name" value="Alkaline Phosphatase, subunit A"/>
    <property type="match status" value="1"/>
</dbReference>
<evidence type="ECO:0000256" key="4">
    <source>
        <dbReference type="ARBA" id="ARBA00022729"/>
    </source>
</evidence>
<accession>A0A5C6DQR5</accession>
<dbReference type="SUPFAM" id="SSF53649">
    <property type="entry name" value="Alkaline phosphatase-like"/>
    <property type="match status" value="1"/>
</dbReference>
<evidence type="ECO:0000256" key="3">
    <source>
        <dbReference type="ARBA" id="ARBA00022723"/>
    </source>
</evidence>
<name>A0A5C6DQR5_9BACT</name>
<keyword evidence="6" id="KW-0106">Calcium</keyword>
<dbReference type="GO" id="GO:0047753">
    <property type="term" value="F:choline-sulfatase activity"/>
    <property type="evidence" value="ECO:0007669"/>
    <property type="project" value="UniProtKB-EC"/>
</dbReference>
<gene>
    <name evidence="8" type="primary">betC_12</name>
    <name evidence="8" type="ORF">Poly41_26730</name>
</gene>
<dbReference type="EMBL" id="SJPV01000004">
    <property type="protein sequence ID" value="TWU38197.1"/>
    <property type="molecule type" value="Genomic_DNA"/>
</dbReference>
<dbReference type="EC" id="3.1.6.6" evidence="8"/>
<dbReference type="InterPro" id="IPR017850">
    <property type="entry name" value="Alkaline_phosphatase_core_sf"/>
</dbReference>
<dbReference type="GO" id="GO:0046872">
    <property type="term" value="F:metal ion binding"/>
    <property type="evidence" value="ECO:0007669"/>
    <property type="project" value="UniProtKB-KW"/>
</dbReference>
<dbReference type="GO" id="GO:0004423">
    <property type="term" value="F:iduronate-2-sulfatase activity"/>
    <property type="evidence" value="ECO:0007669"/>
    <property type="project" value="InterPro"/>
</dbReference>